<dbReference type="InterPro" id="IPR001763">
    <property type="entry name" value="Rhodanese-like_dom"/>
</dbReference>
<dbReference type="InterPro" id="IPR036873">
    <property type="entry name" value="Rhodanese-like_dom_sf"/>
</dbReference>
<dbReference type="Proteomes" id="UP001208570">
    <property type="component" value="Unassembled WGS sequence"/>
</dbReference>
<dbReference type="AlphaFoldDB" id="A0AAD9IWV2"/>
<feature type="region of interest" description="Disordered" evidence="1">
    <location>
        <begin position="86"/>
        <end position="108"/>
    </location>
</feature>
<dbReference type="Pfam" id="PF00581">
    <property type="entry name" value="Rhodanese"/>
    <property type="match status" value="1"/>
</dbReference>
<comment type="caution">
    <text evidence="3">The sequence shown here is derived from an EMBL/GenBank/DDBJ whole genome shotgun (WGS) entry which is preliminary data.</text>
</comment>
<proteinExistence type="predicted"/>
<dbReference type="PROSITE" id="PS50206">
    <property type="entry name" value="RHODANESE_3"/>
    <property type="match status" value="1"/>
</dbReference>
<accession>A0AAD9IWV2</accession>
<evidence type="ECO:0000313" key="3">
    <source>
        <dbReference type="EMBL" id="KAK2141823.1"/>
    </source>
</evidence>
<reference evidence="3" key="1">
    <citation type="journal article" date="2023" name="Mol. Biol. Evol.">
        <title>Third-Generation Sequencing Reveals the Adaptive Role of the Epigenome in Three Deep-Sea Polychaetes.</title>
        <authorList>
            <person name="Perez M."/>
            <person name="Aroh O."/>
            <person name="Sun Y."/>
            <person name="Lan Y."/>
            <person name="Juniper S.K."/>
            <person name="Young C.R."/>
            <person name="Angers B."/>
            <person name="Qian P.Y."/>
        </authorList>
    </citation>
    <scope>NUCLEOTIDE SEQUENCE</scope>
    <source>
        <strain evidence="3">P08H-3</strain>
    </source>
</reference>
<dbReference type="Gene3D" id="3.40.250.10">
    <property type="entry name" value="Rhodanese-like domain"/>
    <property type="match status" value="1"/>
</dbReference>
<evidence type="ECO:0000256" key="1">
    <source>
        <dbReference type="SAM" id="MobiDB-lite"/>
    </source>
</evidence>
<gene>
    <name evidence="3" type="ORF">LSH36_1035g01033</name>
</gene>
<organism evidence="3 4">
    <name type="scientific">Paralvinella palmiformis</name>
    <dbReference type="NCBI Taxonomy" id="53620"/>
    <lineage>
        <taxon>Eukaryota</taxon>
        <taxon>Metazoa</taxon>
        <taxon>Spiralia</taxon>
        <taxon>Lophotrochozoa</taxon>
        <taxon>Annelida</taxon>
        <taxon>Polychaeta</taxon>
        <taxon>Sedentaria</taxon>
        <taxon>Canalipalpata</taxon>
        <taxon>Terebellida</taxon>
        <taxon>Terebelliformia</taxon>
        <taxon>Alvinellidae</taxon>
        <taxon>Paralvinella</taxon>
    </lineage>
</organism>
<protein>
    <recommendedName>
        <fullName evidence="2">Rhodanese domain-containing protein</fullName>
    </recommendedName>
</protein>
<dbReference type="SMART" id="SM00450">
    <property type="entry name" value="RHOD"/>
    <property type="match status" value="1"/>
</dbReference>
<dbReference type="CDD" id="cd00158">
    <property type="entry name" value="RHOD"/>
    <property type="match status" value="1"/>
</dbReference>
<feature type="domain" description="Rhodanese" evidence="2">
    <location>
        <begin position="107"/>
        <end position="211"/>
    </location>
</feature>
<dbReference type="EMBL" id="JAODUP010001035">
    <property type="protein sequence ID" value="KAK2141823.1"/>
    <property type="molecule type" value="Genomic_DNA"/>
</dbReference>
<feature type="region of interest" description="Disordered" evidence="1">
    <location>
        <begin position="1"/>
        <end position="25"/>
    </location>
</feature>
<dbReference type="SUPFAM" id="SSF52821">
    <property type="entry name" value="Rhodanese/Cell cycle control phosphatase"/>
    <property type="match status" value="1"/>
</dbReference>
<evidence type="ECO:0000259" key="2">
    <source>
        <dbReference type="PROSITE" id="PS50206"/>
    </source>
</evidence>
<sequence length="242" mass="27220">MRRSERRNNLQICPRRDSNTGGSDLLSRTLPLDHGGALIVSKMSGAEAKDDNSFFMKLTIKSLSSRFPNVKNASTHLVHQWMYGQDQGEGKESGGDGASAPAAKEDDPGRVVILDARPPEEYDVSHVVGAIRVHPSAELSDVEKTISLLKEHEGKQSVVSYCSLGYRGLKYADTLNQQLKKEHPELENNIRVYNLEGGLFKWANEDKPMVDHKDRPTIYAHPYNTLFGKLLYHHMRREQPEP</sequence>
<name>A0AAD9IWV2_9ANNE</name>
<keyword evidence="4" id="KW-1185">Reference proteome</keyword>
<evidence type="ECO:0000313" key="4">
    <source>
        <dbReference type="Proteomes" id="UP001208570"/>
    </source>
</evidence>